<feature type="domain" description="Cation/H+ exchanger transmembrane" evidence="12">
    <location>
        <begin position="60"/>
        <end position="437"/>
    </location>
</feature>
<keyword evidence="5" id="KW-0630">Potassium</keyword>
<feature type="domain" description="Cation/H(+) antiporter central" evidence="13">
    <location>
        <begin position="500"/>
        <end position="624"/>
    </location>
</feature>
<gene>
    <name evidence="15" type="ORF">ACH5RR_020588</name>
</gene>
<dbReference type="PANTHER" id="PTHR32468">
    <property type="entry name" value="CATION/H + ANTIPORTER"/>
    <property type="match status" value="1"/>
</dbReference>
<feature type="transmembrane region" description="Helical" evidence="11">
    <location>
        <begin position="209"/>
        <end position="228"/>
    </location>
</feature>
<evidence type="ECO:0008006" key="17">
    <source>
        <dbReference type="Google" id="ProtNLM"/>
    </source>
</evidence>
<accession>A0ABD2ZFX2</accession>
<evidence type="ECO:0000256" key="9">
    <source>
        <dbReference type="ARBA" id="ARBA00038341"/>
    </source>
</evidence>
<dbReference type="InterPro" id="IPR038770">
    <property type="entry name" value="Na+/solute_symporter_sf"/>
</dbReference>
<dbReference type="InterPro" id="IPR050794">
    <property type="entry name" value="CPA2_transporter"/>
</dbReference>
<keyword evidence="16" id="KW-1185">Reference proteome</keyword>
<dbReference type="InterPro" id="IPR057291">
    <property type="entry name" value="CHX17_2nd"/>
</dbReference>
<evidence type="ECO:0000256" key="10">
    <source>
        <dbReference type="SAM" id="MobiDB-lite"/>
    </source>
</evidence>
<feature type="transmembrane region" description="Helical" evidence="11">
    <location>
        <begin position="240"/>
        <end position="259"/>
    </location>
</feature>
<keyword evidence="7" id="KW-0406">Ion transport</keyword>
<dbReference type="InterPro" id="IPR006153">
    <property type="entry name" value="Cation/H_exchanger_TM"/>
</dbReference>
<dbReference type="Proteomes" id="UP001630127">
    <property type="component" value="Unassembled WGS sequence"/>
</dbReference>
<sequence length="813" mass="89848">MAPRRVSSVAGSVAGRYSQEVLVCQFTDMMNSRGLLWSGGDPFSFTLPVFLAQLAVIFLLSRTIYFLLGPLKQSMLSAQLIAGIILGKSFMGRFKGFSEELFPPGGRITLETVADFGLLFHLFILGIHVDPTMMRKTEKDAVAIGLAGFVLPFTIGILAAFVLPHVIDYDGALQESIIRIVTINSLSSFPVITGLLADLNILNSDVGRIATLACMVNEYCNYVVYALLTVMNSVLRNKQWYTIYYLLWAVSFFVLYRYVARPWMLHVARHVPEGKPLKEFQFLTILILAMMCGFFTELIGVPAGIGAFVFGIAIPDGPPVGSYLVQRIDTICTGLLLPAKFAVTGLNTDLFSLAANGSALIYELVIILGYLGKFTGVLLSSLYFQTPFRDAVCLAFVMCCKGIIEVTIYIMLKEDKMIDEEAYALLLLTMMVVTGIARPLLSSLYDPSRRYSSFQTNSILYSNPKNDLRILACVHNEDNVPTIINLLEASNPSRNMPISVFILNLMELSGRAAAVLERNVYRGKLTSMRSRSEHIAKAFNYFAHKNEGIMTLQHFTSIAPYASMHVDICAIASDIRANILILPFHKVWEIDGTIGSNLPAIRTVNQNVIEKSPCSVGILVDRGHIAGNLSILPGNAMFHITLLFLGGADDREALAYGSRMVGHPHINLTLVWLRLWDQKKSFDETALNNIENISIDNDMISHFRANTIGNASVKYKEEMAKDAVGTTRVLRSLEDGCDLCIVGRQHEPDSPLTQGLTDWSECPELGDIGDMLATSDFRFSLLVVQQRPPGTGFSNENTLEPMPSSHSVFVSDR</sequence>
<evidence type="ECO:0000256" key="1">
    <source>
        <dbReference type="ARBA" id="ARBA00004141"/>
    </source>
</evidence>
<evidence type="ECO:0000256" key="6">
    <source>
        <dbReference type="ARBA" id="ARBA00022989"/>
    </source>
</evidence>
<protein>
    <recommendedName>
        <fullName evidence="17">Cation/H+ exchanger domain-containing protein</fullName>
    </recommendedName>
</protein>
<dbReference type="EMBL" id="JBJUIK010000009">
    <property type="protein sequence ID" value="KAL3517999.1"/>
    <property type="molecule type" value="Genomic_DNA"/>
</dbReference>
<evidence type="ECO:0000313" key="15">
    <source>
        <dbReference type="EMBL" id="KAL3517999.1"/>
    </source>
</evidence>
<proteinExistence type="inferred from homology"/>
<keyword evidence="8 11" id="KW-0472">Membrane</keyword>
<feature type="transmembrane region" description="Helical" evidence="11">
    <location>
        <begin position="422"/>
        <end position="441"/>
    </location>
</feature>
<feature type="compositionally biased region" description="Polar residues" evidence="10">
    <location>
        <begin position="792"/>
        <end position="813"/>
    </location>
</feature>
<dbReference type="Pfam" id="PF23256">
    <property type="entry name" value="CHX17_2nd"/>
    <property type="match status" value="1"/>
</dbReference>
<feature type="transmembrane region" description="Helical" evidence="11">
    <location>
        <begin position="360"/>
        <end position="384"/>
    </location>
</feature>
<organism evidence="15 16">
    <name type="scientific">Cinchona calisaya</name>
    <dbReference type="NCBI Taxonomy" id="153742"/>
    <lineage>
        <taxon>Eukaryota</taxon>
        <taxon>Viridiplantae</taxon>
        <taxon>Streptophyta</taxon>
        <taxon>Embryophyta</taxon>
        <taxon>Tracheophyta</taxon>
        <taxon>Spermatophyta</taxon>
        <taxon>Magnoliopsida</taxon>
        <taxon>eudicotyledons</taxon>
        <taxon>Gunneridae</taxon>
        <taxon>Pentapetalae</taxon>
        <taxon>asterids</taxon>
        <taxon>lamiids</taxon>
        <taxon>Gentianales</taxon>
        <taxon>Rubiaceae</taxon>
        <taxon>Cinchonoideae</taxon>
        <taxon>Cinchoneae</taxon>
        <taxon>Cinchona</taxon>
    </lineage>
</organism>
<comment type="similarity">
    <text evidence="9">Belongs to the monovalent cation:proton antiporter 2 (CPA2) transporter (TC 2.A.37) family. CHX (TC 2.A.37.4) subfamily.</text>
</comment>
<evidence type="ECO:0000256" key="3">
    <source>
        <dbReference type="ARBA" id="ARBA00022538"/>
    </source>
</evidence>
<feature type="transmembrane region" description="Helical" evidence="11">
    <location>
        <begin position="112"/>
        <end position="129"/>
    </location>
</feature>
<evidence type="ECO:0000256" key="5">
    <source>
        <dbReference type="ARBA" id="ARBA00022958"/>
    </source>
</evidence>
<evidence type="ECO:0000256" key="2">
    <source>
        <dbReference type="ARBA" id="ARBA00022448"/>
    </source>
</evidence>
<reference evidence="15 16" key="1">
    <citation type="submission" date="2024-11" db="EMBL/GenBank/DDBJ databases">
        <title>A near-complete genome assembly of Cinchona calisaya.</title>
        <authorList>
            <person name="Lian D.C."/>
            <person name="Zhao X.W."/>
            <person name="Wei L."/>
        </authorList>
    </citation>
    <scope>NUCLEOTIDE SEQUENCE [LARGE SCALE GENOMIC DNA]</scope>
    <source>
        <tissue evidence="15">Nenye</tissue>
    </source>
</reference>
<evidence type="ECO:0000256" key="8">
    <source>
        <dbReference type="ARBA" id="ARBA00023136"/>
    </source>
</evidence>
<comment type="subcellular location">
    <subcellularLocation>
        <location evidence="1">Membrane</location>
        <topology evidence="1">Multi-pass membrane protein</topology>
    </subcellularLocation>
</comment>
<dbReference type="GO" id="GO:0016020">
    <property type="term" value="C:membrane"/>
    <property type="evidence" value="ECO:0007669"/>
    <property type="project" value="UniProtKB-SubCell"/>
</dbReference>
<evidence type="ECO:0000256" key="7">
    <source>
        <dbReference type="ARBA" id="ARBA00023065"/>
    </source>
</evidence>
<dbReference type="PANTHER" id="PTHR32468:SF23">
    <property type="entry name" value="CATION_H(+) ANTIPORTER 14"/>
    <property type="match status" value="1"/>
</dbReference>
<dbReference type="Pfam" id="PF23259">
    <property type="entry name" value="CHX17_C"/>
    <property type="match status" value="1"/>
</dbReference>
<evidence type="ECO:0000256" key="11">
    <source>
        <dbReference type="SAM" id="Phobius"/>
    </source>
</evidence>
<evidence type="ECO:0000313" key="16">
    <source>
        <dbReference type="Proteomes" id="UP001630127"/>
    </source>
</evidence>
<dbReference type="Pfam" id="PF00999">
    <property type="entry name" value="Na_H_Exchanger"/>
    <property type="match status" value="1"/>
</dbReference>
<keyword evidence="3" id="KW-0633">Potassium transport</keyword>
<comment type="caution">
    <text evidence="15">The sequence shown here is derived from an EMBL/GenBank/DDBJ whole genome shotgun (WGS) entry which is preliminary data.</text>
</comment>
<feature type="transmembrane region" description="Helical" evidence="11">
    <location>
        <begin position="141"/>
        <end position="164"/>
    </location>
</feature>
<feature type="region of interest" description="Disordered" evidence="10">
    <location>
        <begin position="790"/>
        <end position="813"/>
    </location>
</feature>
<feature type="domain" description="Cation/H(+) antiporter C-terminal" evidence="14">
    <location>
        <begin position="640"/>
        <end position="786"/>
    </location>
</feature>
<evidence type="ECO:0000259" key="12">
    <source>
        <dbReference type="Pfam" id="PF00999"/>
    </source>
</evidence>
<evidence type="ECO:0000256" key="4">
    <source>
        <dbReference type="ARBA" id="ARBA00022692"/>
    </source>
</evidence>
<evidence type="ECO:0000259" key="13">
    <source>
        <dbReference type="Pfam" id="PF23256"/>
    </source>
</evidence>
<dbReference type="GO" id="GO:0006813">
    <property type="term" value="P:potassium ion transport"/>
    <property type="evidence" value="ECO:0007669"/>
    <property type="project" value="UniProtKB-KW"/>
</dbReference>
<feature type="transmembrane region" description="Helical" evidence="11">
    <location>
        <begin position="75"/>
        <end position="92"/>
    </location>
</feature>
<dbReference type="InterPro" id="IPR057290">
    <property type="entry name" value="CHX17_C"/>
</dbReference>
<dbReference type="AlphaFoldDB" id="A0ABD2ZFX2"/>
<keyword evidence="6 11" id="KW-1133">Transmembrane helix</keyword>
<keyword evidence="2" id="KW-0813">Transport</keyword>
<feature type="transmembrane region" description="Helical" evidence="11">
    <location>
        <begin position="280"/>
        <end position="313"/>
    </location>
</feature>
<evidence type="ECO:0000259" key="14">
    <source>
        <dbReference type="Pfam" id="PF23259"/>
    </source>
</evidence>
<feature type="transmembrane region" description="Helical" evidence="11">
    <location>
        <begin position="391"/>
        <end position="410"/>
    </location>
</feature>
<name>A0ABD2ZFX2_9GENT</name>
<feature type="transmembrane region" description="Helical" evidence="11">
    <location>
        <begin position="45"/>
        <end position="68"/>
    </location>
</feature>
<dbReference type="Gene3D" id="1.20.1530.20">
    <property type="match status" value="1"/>
</dbReference>
<keyword evidence="4 11" id="KW-0812">Transmembrane</keyword>